<dbReference type="Proteomes" id="UP001162131">
    <property type="component" value="Unassembled WGS sequence"/>
</dbReference>
<dbReference type="PROSITE" id="PS00018">
    <property type="entry name" value="EF_HAND_1"/>
    <property type="match status" value="2"/>
</dbReference>
<comment type="caution">
    <text evidence="6">The sequence shown here is derived from an EMBL/GenBank/DDBJ whole genome shotgun (WGS) entry which is preliminary data.</text>
</comment>
<evidence type="ECO:0000313" key="7">
    <source>
        <dbReference type="Proteomes" id="UP001162131"/>
    </source>
</evidence>
<dbReference type="EMBL" id="CAJZBQ010000053">
    <property type="protein sequence ID" value="CAG9332051.1"/>
    <property type="molecule type" value="Genomic_DNA"/>
</dbReference>
<organism evidence="6 7">
    <name type="scientific">Blepharisma stoltei</name>
    <dbReference type="NCBI Taxonomy" id="1481888"/>
    <lineage>
        <taxon>Eukaryota</taxon>
        <taxon>Sar</taxon>
        <taxon>Alveolata</taxon>
        <taxon>Ciliophora</taxon>
        <taxon>Postciliodesmatophora</taxon>
        <taxon>Heterotrichea</taxon>
        <taxon>Heterotrichida</taxon>
        <taxon>Blepharismidae</taxon>
        <taxon>Blepharisma</taxon>
    </lineage>
</organism>
<feature type="binding site" evidence="4">
    <location>
        <position position="45"/>
    </location>
    <ligand>
        <name>Ca(2+)</name>
        <dbReference type="ChEBI" id="CHEBI:29108"/>
        <label>1</label>
    </ligand>
</feature>
<dbReference type="InterPro" id="IPR008080">
    <property type="entry name" value="Parvalbumin"/>
</dbReference>
<dbReference type="PRINTS" id="PR01697">
    <property type="entry name" value="PARVALBUMIN"/>
</dbReference>
<dbReference type="InterPro" id="IPR011992">
    <property type="entry name" value="EF-hand-dom_pair"/>
</dbReference>
<evidence type="ECO:0000256" key="1">
    <source>
        <dbReference type="ARBA" id="ARBA00009753"/>
    </source>
</evidence>
<reference evidence="6" key="1">
    <citation type="submission" date="2021-09" db="EMBL/GenBank/DDBJ databases">
        <authorList>
            <consortium name="AG Swart"/>
            <person name="Singh M."/>
            <person name="Singh A."/>
            <person name="Seah K."/>
            <person name="Emmerich C."/>
        </authorList>
    </citation>
    <scope>NUCLEOTIDE SEQUENCE</scope>
    <source>
        <strain evidence="6">ATCC30299</strain>
    </source>
</reference>
<feature type="binding site" evidence="4">
    <location>
        <position position="82"/>
    </location>
    <ligand>
        <name>Ca(2+)</name>
        <dbReference type="ChEBI" id="CHEBI:29108"/>
        <label>1</label>
    </ligand>
</feature>
<keyword evidence="7" id="KW-1185">Reference proteome</keyword>
<protein>
    <recommendedName>
        <fullName evidence="5">EF-hand domain-containing protein</fullName>
    </recommendedName>
</protein>
<evidence type="ECO:0000313" key="6">
    <source>
        <dbReference type="EMBL" id="CAG9332051.1"/>
    </source>
</evidence>
<feature type="binding site" evidence="4">
    <location>
        <position position="43"/>
    </location>
    <ligand>
        <name>Ca(2+)</name>
        <dbReference type="ChEBI" id="CHEBI:29108"/>
        <label>1</label>
    </ligand>
</feature>
<dbReference type="PROSITE" id="PS50222">
    <property type="entry name" value="EF_HAND_2"/>
    <property type="match status" value="2"/>
</dbReference>
<gene>
    <name evidence="6" type="ORF">BSTOLATCC_MIC54105</name>
</gene>
<feature type="domain" description="EF-hand" evidence="5">
    <location>
        <begin position="28"/>
        <end position="63"/>
    </location>
</feature>
<proteinExistence type="inferred from homology"/>
<dbReference type="Pfam" id="PF13499">
    <property type="entry name" value="EF-hand_7"/>
    <property type="match status" value="1"/>
</dbReference>
<keyword evidence="2 4" id="KW-0479">Metal-binding</keyword>
<evidence type="ECO:0000256" key="2">
    <source>
        <dbReference type="ARBA" id="ARBA00022723"/>
    </source>
</evidence>
<accession>A0AAU9K3S4</accession>
<sequence length="184" mass="21179">MSFFGITALGPQNSFQTHLINAIGLNIFTPEEFKAAFDRIDKDKSGYIDIDEVRTLLRETYGMDPLEEEVAFFMEEFDANRDGRISWQEFISALNNILGDLEARARRAKQLSSFDDLTFKRRKHIRSNIAPHEVYIRPLTYGQGYGFFDFEKARKLPTATQKTFYKSSCAETKYADNLISGGHH</sequence>
<dbReference type="SUPFAM" id="SSF47473">
    <property type="entry name" value="EF-hand"/>
    <property type="match status" value="1"/>
</dbReference>
<feature type="binding site" evidence="4">
    <location>
        <position position="52"/>
    </location>
    <ligand>
        <name>Ca(2+)</name>
        <dbReference type="ChEBI" id="CHEBI:29108"/>
        <label>1</label>
    </ligand>
</feature>
<dbReference type="AlphaFoldDB" id="A0AAU9K3S4"/>
<dbReference type="InterPro" id="IPR002048">
    <property type="entry name" value="EF_hand_dom"/>
</dbReference>
<feature type="binding site" evidence="4">
    <location>
        <position position="78"/>
    </location>
    <ligand>
        <name>Ca(2+)</name>
        <dbReference type="ChEBI" id="CHEBI:29108"/>
        <label>1</label>
    </ligand>
</feature>
<feature type="binding site" evidence="4">
    <location>
        <position position="89"/>
    </location>
    <ligand>
        <name>Ca(2+)</name>
        <dbReference type="ChEBI" id="CHEBI:29108"/>
        <label>1</label>
    </ligand>
</feature>
<dbReference type="Gene3D" id="1.10.238.10">
    <property type="entry name" value="EF-hand"/>
    <property type="match status" value="1"/>
</dbReference>
<feature type="binding site" evidence="4">
    <location>
        <position position="41"/>
    </location>
    <ligand>
        <name>Ca(2+)</name>
        <dbReference type="ChEBI" id="CHEBI:29108"/>
        <label>1</label>
    </ligand>
</feature>
<feature type="binding site" evidence="4">
    <location>
        <position position="47"/>
    </location>
    <ligand>
        <name>Ca(2+)</name>
        <dbReference type="ChEBI" id="CHEBI:29108"/>
        <label>1</label>
    </ligand>
</feature>
<dbReference type="CDD" id="cd00051">
    <property type="entry name" value="EFh"/>
    <property type="match status" value="1"/>
</dbReference>
<dbReference type="GO" id="GO:0005509">
    <property type="term" value="F:calcium ion binding"/>
    <property type="evidence" value="ECO:0007669"/>
    <property type="project" value="InterPro"/>
</dbReference>
<dbReference type="InterPro" id="IPR018247">
    <property type="entry name" value="EF_Hand_1_Ca_BS"/>
</dbReference>
<dbReference type="PANTHER" id="PTHR11653:SF10">
    <property type="entry name" value="EF-HAND DOMAIN-CONTAINING PROTEIN"/>
    <property type="match status" value="1"/>
</dbReference>
<dbReference type="PANTHER" id="PTHR11653">
    <property type="entry name" value="PARVALBUMIN ALPHA"/>
    <property type="match status" value="1"/>
</dbReference>
<name>A0AAU9K3S4_9CILI</name>
<feature type="domain" description="EF-hand" evidence="5">
    <location>
        <begin position="65"/>
        <end position="100"/>
    </location>
</feature>
<dbReference type="SMART" id="SM00054">
    <property type="entry name" value="EFh"/>
    <property type="match status" value="2"/>
</dbReference>
<evidence type="ECO:0000259" key="5">
    <source>
        <dbReference type="PROSITE" id="PS50222"/>
    </source>
</evidence>
<keyword evidence="3 4" id="KW-0106">Calcium</keyword>
<comment type="similarity">
    <text evidence="1">Belongs to the parvalbumin family.</text>
</comment>
<evidence type="ECO:0000256" key="3">
    <source>
        <dbReference type="ARBA" id="ARBA00022837"/>
    </source>
</evidence>
<evidence type="ECO:0000256" key="4">
    <source>
        <dbReference type="PIRSR" id="PIRSR608080-1"/>
    </source>
</evidence>